<evidence type="ECO:0000259" key="14">
    <source>
        <dbReference type="Pfam" id="PF01292"/>
    </source>
</evidence>
<keyword evidence="10" id="KW-0408">Iron</keyword>
<dbReference type="Gene3D" id="1.20.950.20">
    <property type="entry name" value="Transmembrane di-heme cytochromes, Chain C"/>
    <property type="match status" value="1"/>
</dbReference>
<evidence type="ECO:0000256" key="4">
    <source>
        <dbReference type="ARBA" id="ARBA00022475"/>
    </source>
</evidence>
<organism evidence="15 16">
    <name type="scientific">Phyllobacterium ifriqiyense</name>
    <dbReference type="NCBI Taxonomy" id="314238"/>
    <lineage>
        <taxon>Bacteria</taxon>
        <taxon>Pseudomonadati</taxon>
        <taxon>Pseudomonadota</taxon>
        <taxon>Alphaproteobacteria</taxon>
        <taxon>Hyphomicrobiales</taxon>
        <taxon>Phyllobacteriaceae</taxon>
        <taxon>Phyllobacterium</taxon>
    </lineage>
</organism>
<evidence type="ECO:0000256" key="7">
    <source>
        <dbReference type="ARBA" id="ARBA00022723"/>
    </source>
</evidence>
<dbReference type="InterPro" id="IPR052168">
    <property type="entry name" value="Cytochrome_b561_oxidase"/>
</dbReference>
<dbReference type="SUPFAM" id="SSF81342">
    <property type="entry name" value="Transmembrane di-heme cytochromes"/>
    <property type="match status" value="1"/>
</dbReference>
<evidence type="ECO:0000256" key="9">
    <source>
        <dbReference type="ARBA" id="ARBA00022989"/>
    </source>
</evidence>
<feature type="transmembrane region" description="Helical" evidence="13">
    <location>
        <begin position="26"/>
        <end position="45"/>
    </location>
</feature>
<keyword evidence="9 13" id="KW-1133">Transmembrane helix</keyword>
<feature type="domain" description="Cytochrome b561 bacterial/Ni-hydrogenase" evidence="14">
    <location>
        <begin position="2"/>
        <end position="152"/>
    </location>
</feature>
<sequence length="152" mass="17464">MLVFAVWPLGLLLKYFKDDVKLDFYLLHESFGFLVLWLMLLRLGIRLIQGRPAHETDWAGTVSAIVHWLLYFALILMPISGFLATNAHGFPLRWFGFLPVWSPIGREPQIAPVFSVIHAATAWLILVLVALHIAGALFHRMIRKDDVFQRML</sequence>
<evidence type="ECO:0000256" key="5">
    <source>
        <dbReference type="ARBA" id="ARBA00022617"/>
    </source>
</evidence>
<dbReference type="PANTHER" id="PTHR30529:SF7">
    <property type="entry name" value="CYTOCHROME B561 BACTERIAL_NI-HYDROGENASE DOMAIN-CONTAINING PROTEIN"/>
    <property type="match status" value="1"/>
</dbReference>
<feature type="transmembrane region" description="Helical" evidence="13">
    <location>
        <begin position="110"/>
        <end position="134"/>
    </location>
</feature>
<keyword evidence="8" id="KW-0249">Electron transport</keyword>
<keyword evidence="16" id="KW-1185">Reference proteome</keyword>
<keyword evidence="6 13" id="KW-0812">Transmembrane</keyword>
<evidence type="ECO:0000313" key="16">
    <source>
        <dbReference type="Proteomes" id="UP001237780"/>
    </source>
</evidence>
<keyword evidence="3" id="KW-0813">Transport</keyword>
<keyword evidence="7" id="KW-0479">Metal-binding</keyword>
<evidence type="ECO:0000256" key="10">
    <source>
        <dbReference type="ARBA" id="ARBA00023004"/>
    </source>
</evidence>
<reference evidence="15 16" key="1">
    <citation type="submission" date="2023-07" db="EMBL/GenBank/DDBJ databases">
        <title>Comparative genomics of wheat-associated soil bacteria to identify genetic determinants of phenazine resistance.</title>
        <authorList>
            <person name="Mouncey N."/>
        </authorList>
    </citation>
    <scope>NUCLEOTIDE SEQUENCE [LARGE SCALE GENOMIC DNA]</scope>
    <source>
        <strain evidence="15 16">W4I11</strain>
    </source>
</reference>
<name>A0ABU0S2K1_9HYPH</name>
<keyword evidence="11 13" id="KW-0472">Membrane</keyword>
<evidence type="ECO:0000256" key="1">
    <source>
        <dbReference type="ARBA" id="ARBA00001970"/>
    </source>
</evidence>
<dbReference type="EMBL" id="JAUSZT010000001">
    <property type="protein sequence ID" value="MDQ0994948.1"/>
    <property type="molecule type" value="Genomic_DNA"/>
</dbReference>
<comment type="caution">
    <text evidence="15">The sequence shown here is derived from an EMBL/GenBank/DDBJ whole genome shotgun (WGS) entry which is preliminary data.</text>
</comment>
<evidence type="ECO:0000256" key="12">
    <source>
        <dbReference type="ARBA" id="ARBA00037975"/>
    </source>
</evidence>
<proteinExistence type="inferred from homology"/>
<dbReference type="InterPro" id="IPR016174">
    <property type="entry name" value="Di-haem_cyt_TM"/>
</dbReference>
<keyword evidence="4" id="KW-1003">Cell membrane</keyword>
<dbReference type="InterPro" id="IPR011577">
    <property type="entry name" value="Cyt_b561_bac/Ni-Hgenase"/>
</dbReference>
<evidence type="ECO:0000256" key="11">
    <source>
        <dbReference type="ARBA" id="ARBA00023136"/>
    </source>
</evidence>
<comment type="subcellular location">
    <subcellularLocation>
        <location evidence="2">Cell membrane</location>
        <topology evidence="2">Multi-pass membrane protein</topology>
    </subcellularLocation>
</comment>
<dbReference type="PANTHER" id="PTHR30529">
    <property type="entry name" value="CYTOCHROME B561"/>
    <property type="match status" value="1"/>
</dbReference>
<dbReference type="Pfam" id="PF01292">
    <property type="entry name" value="Ni_hydr_CYTB"/>
    <property type="match status" value="1"/>
</dbReference>
<keyword evidence="5" id="KW-0349">Heme</keyword>
<evidence type="ECO:0000256" key="13">
    <source>
        <dbReference type="SAM" id="Phobius"/>
    </source>
</evidence>
<evidence type="ECO:0000256" key="6">
    <source>
        <dbReference type="ARBA" id="ARBA00022692"/>
    </source>
</evidence>
<dbReference type="Proteomes" id="UP001237780">
    <property type="component" value="Unassembled WGS sequence"/>
</dbReference>
<protein>
    <submittedName>
        <fullName evidence="15">Cytochrome b561</fullName>
    </submittedName>
</protein>
<evidence type="ECO:0000256" key="2">
    <source>
        <dbReference type="ARBA" id="ARBA00004651"/>
    </source>
</evidence>
<comment type="cofactor">
    <cofactor evidence="1">
        <name>heme b</name>
        <dbReference type="ChEBI" id="CHEBI:60344"/>
    </cofactor>
</comment>
<comment type="similarity">
    <text evidence="12">Belongs to the cytochrome b561 family.</text>
</comment>
<gene>
    <name evidence="15" type="ORF">QFZ34_000125</name>
</gene>
<feature type="transmembrane region" description="Helical" evidence="13">
    <location>
        <begin position="65"/>
        <end position="90"/>
    </location>
</feature>
<evidence type="ECO:0000313" key="15">
    <source>
        <dbReference type="EMBL" id="MDQ0994948.1"/>
    </source>
</evidence>
<accession>A0ABU0S2K1</accession>
<evidence type="ECO:0000256" key="8">
    <source>
        <dbReference type="ARBA" id="ARBA00022982"/>
    </source>
</evidence>
<evidence type="ECO:0000256" key="3">
    <source>
        <dbReference type="ARBA" id="ARBA00022448"/>
    </source>
</evidence>